<keyword evidence="6 7" id="KW-0472">Membrane</keyword>
<feature type="transmembrane region" description="Helical" evidence="7">
    <location>
        <begin position="326"/>
        <end position="348"/>
    </location>
</feature>
<evidence type="ECO:0000259" key="8">
    <source>
        <dbReference type="PROSITE" id="PS50850"/>
    </source>
</evidence>
<feature type="transmembrane region" description="Helical" evidence="7">
    <location>
        <begin position="151"/>
        <end position="171"/>
    </location>
</feature>
<evidence type="ECO:0000313" key="9">
    <source>
        <dbReference type="EMBL" id="CAH0264621.1"/>
    </source>
</evidence>
<feature type="transmembrane region" description="Helical" evidence="7">
    <location>
        <begin position="299"/>
        <end position="320"/>
    </location>
</feature>
<feature type="transmembrane region" description="Helical" evidence="7">
    <location>
        <begin position="360"/>
        <end position="381"/>
    </location>
</feature>
<feature type="transmembrane region" description="Helical" evidence="7">
    <location>
        <begin position="81"/>
        <end position="103"/>
    </location>
</feature>
<proteinExistence type="predicted"/>
<dbReference type="Gene3D" id="1.20.1250.20">
    <property type="entry name" value="MFS general substrate transporter like domains"/>
    <property type="match status" value="1"/>
</dbReference>
<dbReference type="AlphaFoldDB" id="A0A9W4KZW9"/>
<accession>A0A9W4KZW9</accession>
<keyword evidence="4 7" id="KW-0812">Transmembrane</keyword>
<dbReference type="Proteomes" id="UP000789326">
    <property type="component" value="Unassembled WGS sequence"/>
</dbReference>
<evidence type="ECO:0000313" key="10">
    <source>
        <dbReference type="Proteomes" id="UP000789326"/>
    </source>
</evidence>
<feature type="transmembrane region" description="Helical" evidence="7">
    <location>
        <begin position="271"/>
        <end position="292"/>
    </location>
</feature>
<keyword evidence="2" id="KW-0813">Transport</keyword>
<evidence type="ECO:0000256" key="3">
    <source>
        <dbReference type="ARBA" id="ARBA00022475"/>
    </source>
</evidence>
<dbReference type="PANTHER" id="PTHR23513:SF6">
    <property type="entry name" value="MAJOR FACILITATOR SUPERFAMILY ASSOCIATED DOMAIN-CONTAINING PROTEIN"/>
    <property type="match status" value="1"/>
</dbReference>
<dbReference type="GO" id="GO:0005886">
    <property type="term" value="C:plasma membrane"/>
    <property type="evidence" value="ECO:0007669"/>
    <property type="project" value="UniProtKB-SubCell"/>
</dbReference>
<feature type="domain" description="Major facilitator superfamily (MFS) profile" evidence="8">
    <location>
        <begin position="16"/>
        <end position="412"/>
    </location>
</feature>
<dbReference type="GO" id="GO:0022857">
    <property type="term" value="F:transmembrane transporter activity"/>
    <property type="evidence" value="ECO:0007669"/>
    <property type="project" value="InterPro"/>
</dbReference>
<dbReference type="CDD" id="cd06173">
    <property type="entry name" value="MFS_MefA_like"/>
    <property type="match status" value="1"/>
</dbReference>
<comment type="subcellular location">
    <subcellularLocation>
        <location evidence="1">Cell membrane</location>
        <topology evidence="1">Multi-pass membrane protein</topology>
    </subcellularLocation>
</comment>
<feature type="transmembrane region" description="Helical" evidence="7">
    <location>
        <begin position="48"/>
        <end position="69"/>
    </location>
</feature>
<sequence>MSGVSQERKELFKNRAYFLYFIATTFSFFGNGMQFISSSWLGLTMTQSNYTIAIILICSSIPGIILSPFSGVWVDRLNKRILAGFLDFFRALVLLIIPIIWWMGDLNIWHIYLMTFLVAAGDVLFQPTIVTLIREIIPRTLLLTANSTTQITAQIGSVVGAGIGGIIVALYEPVWVMLINGLTFFISGICILLMPKSTNKTNQKQGMEVKDTKFFEQFIKELKVGYRYILHNRQIWILYVIMLSYPLTLRTINSLLPIFSKDVLKVGAAGFGYIDAGFALGAIAGGFFLPAIVKRMGNWFTLVGGIGILGCSILFFSLSFNLFTGILGYFLVGCTFQTRIAYLTTIQYQVNIEVQGRVHSFYTTFVSIFALLVYITLGILSELVSSRLLFVSQGIIILIATMAAMYFIPKKSVNQSYSA</sequence>
<keyword evidence="3" id="KW-1003">Cell membrane</keyword>
<dbReference type="RefSeq" id="WP_230302928.1">
    <property type="nucleotide sequence ID" value="NZ_CAKKMG010000057.1"/>
</dbReference>
<feature type="transmembrane region" description="Helical" evidence="7">
    <location>
        <begin position="236"/>
        <end position="259"/>
    </location>
</feature>
<keyword evidence="5 7" id="KW-1133">Transmembrane helix</keyword>
<evidence type="ECO:0000256" key="5">
    <source>
        <dbReference type="ARBA" id="ARBA00022989"/>
    </source>
</evidence>
<dbReference type="InterPro" id="IPR020846">
    <property type="entry name" value="MFS_dom"/>
</dbReference>
<dbReference type="InterPro" id="IPR036259">
    <property type="entry name" value="MFS_trans_sf"/>
</dbReference>
<evidence type="ECO:0000256" key="7">
    <source>
        <dbReference type="SAM" id="Phobius"/>
    </source>
</evidence>
<evidence type="ECO:0000256" key="4">
    <source>
        <dbReference type="ARBA" id="ARBA00022692"/>
    </source>
</evidence>
<evidence type="ECO:0000256" key="2">
    <source>
        <dbReference type="ARBA" id="ARBA00022448"/>
    </source>
</evidence>
<evidence type="ECO:0000256" key="1">
    <source>
        <dbReference type="ARBA" id="ARBA00004651"/>
    </source>
</evidence>
<dbReference type="Pfam" id="PF07690">
    <property type="entry name" value="MFS_1"/>
    <property type="match status" value="1"/>
</dbReference>
<organism evidence="9 10">
    <name type="scientific">Peribacillus simplex</name>
    <dbReference type="NCBI Taxonomy" id="1478"/>
    <lineage>
        <taxon>Bacteria</taxon>
        <taxon>Bacillati</taxon>
        <taxon>Bacillota</taxon>
        <taxon>Bacilli</taxon>
        <taxon>Bacillales</taxon>
        <taxon>Bacillaceae</taxon>
        <taxon>Peribacillus</taxon>
    </lineage>
</organism>
<dbReference type="SUPFAM" id="SSF103473">
    <property type="entry name" value="MFS general substrate transporter"/>
    <property type="match status" value="1"/>
</dbReference>
<protein>
    <recommendedName>
        <fullName evidence="8">Major facilitator superfamily (MFS) profile domain-containing protein</fullName>
    </recommendedName>
</protein>
<feature type="transmembrane region" description="Helical" evidence="7">
    <location>
        <begin position="109"/>
        <end position="130"/>
    </location>
</feature>
<comment type="caution">
    <text evidence="9">The sequence shown here is derived from an EMBL/GenBank/DDBJ whole genome shotgun (WGS) entry which is preliminary data.</text>
</comment>
<name>A0A9W4KZW9_9BACI</name>
<dbReference type="InterPro" id="IPR011701">
    <property type="entry name" value="MFS"/>
</dbReference>
<dbReference type="EMBL" id="CAKKMG010000057">
    <property type="protein sequence ID" value="CAH0264621.1"/>
    <property type="molecule type" value="Genomic_DNA"/>
</dbReference>
<feature type="transmembrane region" description="Helical" evidence="7">
    <location>
        <begin position="387"/>
        <end position="408"/>
    </location>
</feature>
<feature type="transmembrane region" description="Helical" evidence="7">
    <location>
        <begin position="177"/>
        <end position="194"/>
    </location>
</feature>
<gene>
    <name evidence="9" type="ORF">SRABI133_03489</name>
</gene>
<dbReference type="PANTHER" id="PTHR23513">
    <property type="entry name" value="INTEGRAL MEMBRANE EFFLUX PROTEIN-RELATED"/>
    <property type="match status" value="1"/>
</dbReference>
<feature type="transmembrane region" description="Helical" evidence="7">
    <location>
        <begin position="17"/>
        <end position="36"/>
    </location>
</feature>
<reference evidence="9" key="1">
    <citation type="submission" date="2021-11" db="EMBL/GenBank/DDBJ databases">
        <authorList>
            <person name="Bulgarelli D."/>
        </authorList>
    </citation>
    <scope>NUCLEOTIDE SEQUENCE</scope>
    <source>
        <strain evidence="9">Bi133</strain>
    </source>
</reference>
<evidence type="ECO:0000256" key="6">
    <source>
        <dbReference type="ARBA" id="ARBA00023136"/>
    </source>
</evidence>
<dbReference type="PROSITE" id="PS50850">
    <property type="entry name" value="MFS"/>
    <property type="match status" value="1"/>
</dbReference>